<dbReference type="InterPro" id="IPR005061">
    <property type="entry name" value="Ist1"/>
</dbReference>
<dbReference type="Pfam" id="PF03398">
    <property type="entry name" value="Ist1"/>
    <property type="match status" value="1"/>
</dbReference>
<protein>
    <submittedName>
        <fullName evidence="3">IST1-like protein</fullName>
    </submittedName>
</protein>
<feature type="compositionally biased region" description="Pro residues" evidence="2">
    <location>
        <begin position="284"/>
        <end position="296"/>
    </location>
</feature>
<evidence type="ECO:0000313" key="4">
    <source>
        <dbReference type="Proteomes" id="UP000001396"/>
    </source>
</evidence>
<comment type="similarity">
    <text evidence="1">Belongs to the IST1 family.</text>
</comment>
<name>D3BU39_HETP5</name>
<dbReference type="PANTHER" id="PTHR12161:SF5">
    <property type="entry name" value="IST1 HOMOLOG"/>
    <property type="match status" value="1"/>
</dbReference>
<dbReference type="Proteomes" id="UP000001396">
    <property type="component" value="Unassembled WGS sequence"/>
</dbReference>
<dbReference type="FunFam" id="1.20.1260.60:FF:000002">
    <property type="entry name" value="Vacuolar protein sorting-associated protein IST1"/>
    <property type="match status" value="1"/>
</dbReference>
<dbReference type="RefSeq" id="XP_020427359.1">
    <property type="nucleotide sequence ID" value="XM_020582056.1"/>
</dbReference>
<dbReference type="Gene3D" id="1.20.1260.60">
    <property type="entry name" value="Vacuolar protein sorting-associated protein Ist1"/>
    <property type="match status" value="1"/>
</dbReference>
<feature type="compositionally biased region" description="Low complexity" evidence="2">
    <location>
        <begin position="219"/>
        <end position="243"/>
    </location>
</feature>
<organism evidence="3 4">
    <name type="scientific">Heterostelium pallidum (strain ATCC 26659 / Pp 5 / PN500)</name>
    <name type="common">Cellular slime mold</name>
    <name type="synonym">Polysphondylium pallidum</name>
    <dbReference type="NCBI Taxonomy" id="670386"/>
    <lineage>
        <taxon>Eukaryota</taxon>
        <taxon>Amoebozoa</taxon>
        <taxon>Evosea</taxon>
        <taxon>Eumycetozoa</taxon>
        <taxon>Dictyostelia</taxon>
        <taxon>Acytosteliales</taxon>
        <taxon>Acytosteliaceae</taxon>
        <taxon>Heterostelium</taxon>
    </lineage>
</organism>
<dbReference type="GO" id="GO:0015031">
    <property type="term" value="P:protein transport"/>
    <property type="evidence" value="ECO:0007669"/>
    <property type="project" value="InterPro"/>
</dbReference>
<dbReference type="InParanoid" id="D3BU39"/>
<evidence type="ECO:0000313" key="3">
    <source>
        <dbReference type="EMBL" id="EFA75225.1"/>
    </source>
</evidence>
<feature type="region of interest" description="Disordered" evidence="2">
    <location>
        <begin position="210"/>
        <end position="344"/>
    </location>
</feature>
<feature type="compositionally biased region" description="Low complexity" evidence="2">
    <location>
        <begin position="260"/>
        <end position="283"/>
    </location>
</feature>
<dbReference type="EMBL" id="ADBJ01000056">
    <property type="protein sequence ID" value="EFA75225.1"/>
    <property type="molecule type" value="Genomic_DNA"/>
</dbReference>
<dbReference type="GeneID" id="31366768"/>
<comment type="caution">
    <text evidence="3">The sequence shown here is derived from an EMBL/GenBank/DDBJ whole genome shotgun (WGS) entry which is preliminary data.</text>
</comment>
<feature type="compositionally biased region" description="Low complexity" evidence="2">
    <location>
        <begin position="297"/>
        <end position="325"/>
    </location>
</feature>
<dbReference type="AlphaFoldDB" id="D3BU39"/>
<evidence type="ECO:0000256" key="2">
    <source>
        <dbReference type="SAM" id="MobiDB-lite"/>
    </source>
</evidence>
<dbReference type="STRING" id="670386.D3BU39"/>
<dbReference type="InterPro" id="IPR042277">
    <property type="entry name" value="IST1-like"/>
</dbReference>
<dbReference type="PRINTS" id="PR01217">
    <property type="entry name" value="PRICHEXTENSN"/>
</dbReference>
<proteinExistence type="inferred from homology"/>
<reference evidence="3 4" key="1">
    <citation type="journal article" date="2011" name="Genome Res.">
        <title>Phylogeny-wide analysis of social amoeba genomes highlights ancient origins for complex intercellular communication.</title>
        <authorList>
            <person name="Heidel A.J."/>
            <person name="Lawal H.M."/>
            <person name="Felder M."/>
            <person name="Schilde C."/>
            <person name="Helps N.R."/>
            <person name="Tunggal B."/>
            <person name="Rivero F."/>
            <person name="John U."/>
            <person name="Schleicher M."/>
            <person name="Eichinger L."/>
            <person name="Platzer M."/>
            <person name="Noegel A.A."/>
            <person name="Schaap P."/>
            <person name="Gloeckner G."/>
        </authorList>
    </citation>
    <scope>NUCLEOTIDE SEQUENCE [LARGE SCALE GENOMIC DNA]</scope>
    <source>
        <strain evidence="4">ATCC 26659 / Pp 5 / PN500</strain>
    </source>
</reference>
<dbReference type="OMA" id="YQPFPNI"/>
<gene>
    <name evidence="3" type="ORF">PPL_11300</name>
</gene>
<keyword evidence="4" id="KW-1185">Reference proteome</keyword>
<evidence type="ECO:0000256" key="1">
    <source>
        <dbReference type="ARBA" id="ARBA00005536"/>
    </source>
</evidence>
<accession>D3BU39</accession>
<dbReference type="PANTHER" id="PTHR12161">
    <property type="entry name" value="IST1 FAMILY MEMBER"/>
    <property type="match status" value="1"/>
</dbReference>
<sequence length="360" mass="40787">MSLFGPHFDPNQLKVQLKLAVSRIQILRNKKANLVRDEKRHIAELLRNRSEDAARIRVETVIRDEALIECYSIIEVLCEMLFARLQLIACSHDMPPEIKEAIYTLIYAAQRVQIPELELIKKQLLAKYGKGLEHEVNCNCQVHVNPKIVHKLSYATPEPFLVFQYLNDIACQFKVDWSVEPILPPQQPAMIMPQQPMFVAAPTSASVLPIPMPQPGTAPPQMQQPMMFQQPPPQMQHQQQPPMMKSPPPFPTIVAPQHYTPPSQHQQQMQQPPHYTPTPQQQFPQPPPPAYTPSPTMPSVSSPPQFPSAPSQQPNNNFNNSKFSSPSPPPAYTPNANDSAFPDFDELTARFEALKRQNNN</sequence>